<dbReference type="EMBL" id="LCWV01000102">
    <property type="protein sequence ID" value="PWI64066.1"/>
    <property type="molecule type" value="Genomic_DNA"/>
</dbReference>
<name>A0A2U3DP91_PURLI</name>
<protein>
    <recommendedName>
        <fullName evidence="4">C2H2-type domain-containing protein</fullName>
    </recommendedName>
</protein>
<feature type="compositionally biased region" description="Acidic residues" evidence="1">
    <location>
        <begin position="72"/>
        <end position="100"/>
    </location>
</feature>
<evidence type="ECO:0000313" key="2">
    <source>
        <dbReference type="EMBL" id="PWI64066.1"/>
    </source>
</evidence>
<dbReference type="AlphaFoldDB" id="A0A2U3DP91"/>
<proteinExistence type="predicted"/>
<evidence type="ECO:0000256" key="1">
    <source>
        <dbReference type="SAM" id="MobiDB-lite"/>
    </source>
</evidence>
<gene>
    <name evidence="2" type="ORF">PCL_00013</name>
</gene>
<evidence type="ECO:0008006" key="4">
    <source>
        <dbReference type="Google" id="ProtNLM"/>
    </source>
</evidence>
<feature type="region of interest" description="Disordered" evidence="1">
    <location>
        <begin position="51"/>
        <end position="124"/>
    </location>
</feature>
<dbReference type="Proteomes" id="UP000245956">
    <property type="component" value="Unassembled WGS sequence"/>
</dbReference>
<sequence length="387" mass="43916">MLGAFKSVRNTARINSTNQPQQLEAQRLVARMLEVQMHLPRLTVARDVSLGGRDCNRNRAGDRNDEHHGDDVGDDDVDDVDEGDDDDDDDDGDDDDDDDDKRDGDDGKPGSNRQPETRPRFGCPYSGCRRRKAFGAQADLKSHFQSHLDCFEVCVYCRSPFMKVRKFLRHSCKVPHRDHSRKEFYRKERRAQLRRYTSNEFARMLGNGSQKLAPKRRHCEMNQPPESYTNPIAKRRLHETEPSLQGQLQERSRQPLLATTVSNMDNTCVPERPPVTSSLMAEARGSDRFRGHFLTADETGASFQSYQPVPRHCDALREGPWAPIFEEFTITPFYHMQQPQPANGALSNAMNGTYPAISAQYLPNCDQQSLGPDNTGQSQEVSGLVLY</sequence>
<evidence type="ECO:0000313" key="3">
    <source>
        <dbReference type="Proteomes" id="UP000245956"/>
    </source>
</evidence>
<feature type="compositionally biased region" description="Basic and acidic residues" evidence="1">
    <location>
        <begin position="54"/>
        <end position="71"/>
    </location>
</feature>
<comment type="caution">
    <text evidence="2">The sequence shown here is derived from an EMBL/GenBank/DDBJ whole genome shotgun (WGS) entry which is preliminary data.</text>
</comment>
<feature type="region of interest" description="Disordered" evidence="1">
    <location>
        <begin position="365"/>
        <end position="387"/>
    </location>
</feature>
<feature type="compositionally biased region" description="Polar residues" evidence="1">
    <location>
        <begin position="365"/>
        <end position="381"/>
    </location>
</feature>
<accession>A0A2U3DP91</accession>
<organism evidence="2 3">
    <name type="scientific">Purpureocillium lilacinum</name>
    <name type="common">Paecilomyces lilacinus</name>
    <dbReference type="NCBI Taxonomy" id="33203"/>
    <lineage>
        <taxon>Eukaryota</taxon>
        <taxon>Fungi</taxon>
        <taxon>Dikarya</taxon>
        <taxon>Ascomycota</taxon>
        <taxon>Pezizomycotina</taxon>
        <taxon>Sordariomycetes</taxon>
        <taxon>Hypocreomycetidae</taxon>
        <taxon>Hypocreales</taxon>
        <taxon>Ophiocordycipitaceae</taxon>
        <taxon>Purpureocillium</taxon>
    </lineage>
</organism>
<reference evidence="2 3" key="1">
    <citation type="journal article" date="2016" name="Front. Microbiol.">
        <title>Genome and transcriptome sequences reveal the specific parasitism of the nematophagous Purpureocillium lilacinum 36-1.</title>
        <authorList>
            <person name="Xie J."/>
            <person name="Li S."/>
            <person name="Mo C."/>
            <person name="Xiao X."/>
            <person name="Peng D."/>
            <person name="Wang G."/>
            <person name="Xiao Y."/>
        </authorList>
    </citation>
    <scope>NUCLEOTIDE SEQUENCE [LARGE SCALE GENOMIC DNA]</scope>
    <source>
        <strain evidence="2 3">36-1</strain>
    </source>
</reference>